<evidence type="ECO:0000256" key="11">
    <source>
        <dbReference type="ARBA" id="ARBA00030835"/>
    </source>
</evidence>
<evidence type="ECO:0000259" key="12">
    <source>
        <dbReference type="SMART" id="SM00047"/>
    </source>
</evidence>
<keyword evidence="9" id="KW-0326">Glycosidase</keyword>
<comment type="subcellular location">
    <subcellularLocation>
        <location evidence="2">Periplasm</location>
    </subcellularLocation>
</comment>
<evidence type="ECO:0000256" key="9">
    <source>
        <dbReference type="ARBA" id="ARBA00023295"/>
    </source>
</evidence>
<dbReference type="InterPro" id="IPR013377">
    <property type="entry name" value="FlgJ"/>
</dbReference>
<proteinExistence type="inferred from homology"/>
<keyword evidence="13" id="KW-0966">Cell projection</keyword>
<keyword evidence="10" id="KW-0961">Cell wall biogenesis/degradation</keyword>
<dbReference type="RefSeq" id="WP_282235250.1">
    <property type="nucleotide sequence ID" value="NZ_CP035631.1"/>
</dbReference>
<dbReference type="PRINTS" id="PR01002">
    <property type="entry name" value="FLGFLGJ"/>
</dbReference>
<dbReference type="Pfam" id="PF01832">
    <property type="entry name" value="Glucosaminidase"/>
    <property type="match status" value="1"/>
</dbReference>
<organism evidence="13 14">
    <name type="scientific">Salinicola endophyticus</name>
    <dbReference type="NCBI Taxonomy" id="1949083"/>
    <lineage>
        <taxon>Bacteria</taxon>
        <taxon>Pseudomonadati</taxon>
        <taxon>Pseudomonadota</taxon>
        <taxon>Gammaproteobacteria</taxon>
        <taxon>Oceanospirillales</taxon>
        <taxon>Halomonadaceae</taxon>
        <taxon>Salinicola</taxon>
    </lineage>
</organism>
<evidence type="ECO:0000256" key="2">
    <source>
        <dbReference type="ARBA" id="ARBA00004418"/>
    </source>
</evidence>
<dbReference type="Gene3D" id="1.10.530.10">
    <property type="match status" value="1"/>
</dbReference>
<keyword evidence="14" id="KW-1185">Reference proteome</keyword>
<gene>
    <name evidence="13" type="primary">flgJ</name>
    <name evidence="13" type="ORF">EVC62_15725</name>
</gene>
<dbReference type="InterPro" id="IPR023346">
    <property type="entry name" value="Lysozyme-like_dom_sf"/>
</dbReference>
<evidence type="ECO:0000256" key="5">
    <source>
        <dbReference type="ARBA" id="ARBA00013433"/>
    </source>
</evidence>
<dbReference type="SMART" id="SM00047">
    <property type="entry name" value="LYZ2"/>
    <property type="match status" value="1"/>
</dbReference>
<evidence type="ECO:0000256" key="10">
    <source>
        <dbReference type="ARBA" id="ARBA00023316"/>
    </source>
</evidence>
<comment type="similarity">
    <text evidence="4">In the C-terminal section; belongs to the glycosyl hydrolase 73 family.</text>
</comment>
<dbReference type="PANTHER" id="PTHR33308">
    <property type="entry name" value="PEPTIDOGLYCAN HYDROLASE FLGJ"/>
    <property type="match status" value="1"/>
</dbReference>
<evidence type="ECO:0000313" key="14">
    <source>
        <dbReference type="Proteomes" id="UP001321526"/>
    </source>
</evidence>
<evidence type="ECO:0000313" key="13">
    <source>
        <dbReference type="EMBL" id="WFF42828.1"/>
    </source>
</evidence>
<keyword evidence="6" id="KW-0574">Periplasm</keyword>
<dbReference type="SUPFAM" id="SSF53955">
    <property type="entry name" value="Lysozyme-like"/>
    <property type="match status" value="1"/>
</dbReference>
<keyword evidence="8 13" id="KW-0378">Hydrolase</keyword>
<dbReference type="InterPro" id="IPR051056">
    <property type="entry name" value="Glycosyl_Hydrolase_73"/>
</dbReference>
<comment type="function">
    <text evidence="1">Flagellum-specific muramidase which hydrolyzes the peptidoglycan layer to assemble the rod structure in the periplasmic space.</text>
</comment>
<evidence type="ECO:0000256" key="8">
    <source>
        <dbReference type="ARBA" id="ARBA00022801"/>
    </source>
</evidence>
<evidence type="ECO:0000256" key="4">
    <source>
        <dbReference type="ARBA" id="ARBA00007974"/>
    </source>
</evidence>
<dbReference type="PANTHER" id="PTHR33308:SF9">
    <property type="entry name" value="PEPTIDOGLYCAN HYDROLASE FLGJ"/>
    <property type="match status" value="1"/>
</dbReference>
<dbReference type="Proteomes" id="UP001321526">
    <property type="component" value="Chromosome"/>
</dbReference>
<dbReference type="InterPro" id="IPR002901">
    <property type="entry name" value="MGlyc_endo_b_GlcNAc-like_dom"/>
</dbReference>
<keyword evidence="13" id="KW-0969">Cilium</keyword>
<reference evidence="13 14" key="1">
    <citation type="submission" date="2019-01" db="EMBL/GenBank/DDBJ databases">
        <title>Genome sequence of Salinicola endophyticus REST5.</title>
        <authorList>
            <person name="Nascimento F.X."/>
        </authorList>
    </citation>
    <scope>NUCLEOTIDE SEQUENCE [LARGE SCALE GENOMIC DNA]</scope>
    <source>
        <strain evidence="13 14">REST5</strain>
    </source>
</reference>
<dbReference type="InterPro" id="IPR019301">
    <property type="entry name" value="Flagellar_prot_FlgJ_N"/>
</dbReference>
<evidence type="ECO:0000256" key="7">
    <source>
        <dbReference type="ARBA" id="ARBA00022795"/>
    </source>
</evidence>
<sequence>MTGNDLSSQFALDVQGIQKLKYSAGHSPQGSLKEAAKQFEAVFLQMMLKSMREATPKSDLLHSQQGDMLQSMQDQQWAQHLAGKGFGLAEQLVTQLESSGLPGTQRAQPQQEDIDKLIAGIPRGIPTPLTNTLRTPVAGAQESDVVAPGSSTDQIVPSAASLAGAATQFAGRAAHVADFLTKLAEPAKRAEQASGVPAELILAQAALETGWGKREIPTEAGGNSHNLFGIKAGSAWQGKTTDIATTEYVNGRPIQTVDRFRVYDSYADAFADYAALIGDNPRYRNVLAATSPQQAAHAIQRAGYATDPNYADKLNRIIGQLGDLASVSSQPSLAAASDPYSLARAPTTLF</sequence>
<keyword evidence="13" id="KW-0282">Flagellum</keyword>
<dbReference type="Pfam" id="PF10135">
    <property type="entry name" value="Rod-binding"/>
    <property type="match status" value="1"/>
</dbReference>
<keyword evidence="7" id="KW-1005">Bacterial flagellum biogenesis</keyword>
<evidence type="ECO:0000256" key="1">
    <source>
        <dbReference type="ARBA" id="ARBA00002954"/>
    </source>
</evidence>
<accession>A0ABY8FJ32</accession>
<dbReference type="NCBIfam" id="TIGR02541">
    <property type="entry name" value="flagell_FlgJ"/>
    <property type="match status" value="1"/>
</dbReference>
<comment type="similarity">
    <text evidence="3">In the N-terminal section; belongs to the FlgJ family.</text>
</comment>
<name>A0ABY8FJ32_9GAMM</name>
<protein>
    <recommendedName>
        <fullName evidence="5">Peptidoglycan hydrolase FlgJ</fullName>
    </recommendedName>
    <alternativeName>
        <fullName evidence="11">Muramidase FlgJ</fullName>
    </alternativeName>
</protein>
<dbReference type="Gene3D" id="2.10.70.40">
    <property type="entry name" value="peptidoglycan hydrolase"/>
    <property type="match status" value="1"/>
</dbReference>
<dbReference type="GO" id="GO:0016787">
    <property type="term" value="F:hydrolase activity"/>
    <property type="evidence" value="ECO:0007669"/>
    <property type="project" value="UniProtKB-KW"/>
</dbReference>
<evidence type="ECO:0000256" key="3">
    <source>
        <dbReference type="ARBA" id="ARBA00006880"/>
    </source>
</evidence>
<feature type="domain" description="Mannosyl-glycoprotein endo-beta-N-acetylglucosamidase-like" evidence="12">
    <location>
        <begin position="168"/>
        <end position="323"/>
    </location>
</feature>
<dbReference type="EMBL" id="CP035631">
    <property type="protein sequence ID" value="WFF42828.1"/>
    <property type="molecule type" value="Genomic_DNA"/>
</dbReference>
<evidence type="ECO:0000256" key="6">
    <source>
        <dbReference type="ARBA" id="ARBA00022764"/>
    </source>
</evidence>